<sequence length="428" mass="49666">MNNAAEKLSDIFNAPLTELESNIIESAIKYISQPQRLLDDLTQSIADFKAKFYESLHNLLQFFGQFNNDLDIIKATQQIEIHLTKYKQQQIFIQMKNILNLKLKALLETFCVDNNQKLEVSNQIKSLKDSLMKIESTLLEQKQILSPSQQYFITPHPKKGFIQTSSKNNLTPNLSDEAEMRGKGVFITPENRQQQPRQFEHSHQQYSSTDSYSVVQNKTLNSFDKEKSENKTDLLSPMFGFQEQNQQSTQFFQDDIINKLIYQNYLEQNNVDIQVDNHQQQQTTNILQQFQQTFQKIDSLQTTRTEQLDNPLESENQQKIRNQSVEPNIRDNSQSPNGKRLIQTSNSKESFSRCKSTLDTTNLLQRLNQVEVPKKINKMSKSNKENQSQQNSKQLKSNKPLSFQKQKGLLITSKTQSQQNLIKKSKSN</sequence>
<feature type="region of interest" description="Disordered" evidence="1">
    <location>
        <begin position="309"/>
        <end position="428"/>
    </location>
</feature>
<dbReference type="AlphaFoldDB" id="A0A8S1JTJ7"/>
<feature type="region of interest" description="Disordered" evidence="1">
    <location>
        <begin position="192"/>
        <end position="211"/>
    </location>
</feature>
<dbReference type="InterPro" id="IPR052976">
    <property type="entry name" value="Scoloptoxin-like"/>
</dbReference>
<evidence type="ECO:0000313" key="3">
    <source>
        <dbReference type="Proteomes" id="UP000688137"/>
    </source>
</evidence>
<dbReference type="PANTHER" id="PTHR22933">
    <property type="entry name" value="FI18007P1-RELATED"/>
    <property type="match status" value="1"/>
</dbReference>
<feature type="compositionally biased region" description="Polar residues" evidence="1">
    <location>
        <begin position="313"/>
        <end position="368"/>
    </location>
</feature>
<name>A0A8S1JTJ7_PARPR</name>
<accession>A0A8S1JTJ7</accession>
<organism evidence="2 3">
    <name type="scientific">Paramecium primaurelia</name>
    <dbReference type="NCBI Taxonomy" id="5886"/>
    <lineage>
        <taxon>Eukaryota</taxon>
        <taxon>Sar</taxon>
        <taxon>Alveolata</taxon>
        <taxon>Ciliophora</taxon>
        <taxon>Intramacronucleata</taxon>
        <taxon>Oligohymenophorea</taxon>
        <taxon>Peniculida</taxon>
        <taxon>Parameciidae</taxon>
        <taxon>Paramecium</taxon>
    </lineage>
</organism>
<protein>
    <submittedName>
        <fullName evidence="2">Uncharacterized protein</fullName>
    </submittedName>
</protein>
<dbReference type="OMA" id="QQYFITP"/>
<proteinExistence type="predicted"/>
<dbReference type="PANTHER" id="PTHR22933:SF31">
    <property type="entry name" value="FI18007P1"/>
    <property type="match status" value="1"/>
</dbReference>
<feature type="compositionally biased region" description="Polar residues" evidence="1">
    <location>
        <begin position="412"/>
        <end position="422"/>
    </location>
</feature>
<comment type="caution">
    <text evidence="2">The sequence shown here is derived from an EMBL/GenBank/DDBJ whole genome shotgun (WGS) entry which is preliminary data.</text>
</comment>
<dbReference type="Proteomes" id="UP000688137">
    <property type="component" value="Unassembled WGS sequence"/>
</dbReference>
<reference evidence="2" key="1">
    <citation type="submission" date="2021-01" db="EMBL/GenBank/DDBJ databases">
        <authorList>
            <consortium name="Genoscope - CEA"/>
            <person name="William W."/>
        </authorList>
    </citation>
    <scope>NUCLEOTIDE SEQUENCE</scope>
</reference>
<feature type="compositionally biased region" description="Low complexity" evidence="1">
    <location>
        <begin position="385"/>
        <end position="399"/>
    </location>
</feature>
<gene>
    <name evidence="2" type="ORF">PPRIM_AZ9-3.1.T0080498</name>
</gene>
<evidence type="ECO:0000256" key="1">
    <source>
        <dbReference type="SAM" id="MobiDB-lite"/>
    </source>
</evidence>
<evidence type="ECO:0000313" key="2">
    <source>
        <dbReference type="EMBL" id="CAD8044929.1"/>
    </source>
</evidence>
<keyword evidence="3" id="KW-1185">Reference proteome</keyword>
<dbReference type="EMBL" id="CAJJDM010000004">
    <property type="protein sequence ID" value="CAD8044929.1"/>
    <property type="molecule type" value="Genomic_DNA"/>
</dbReference>